<evidence type="ECO:0000313" key="2">
    <source>
        <dbReference type="Proteomes" id="UP000785679"/>
    </source>
</evidence>
<name>A0A8J8P688_HALGN</name>
<accession>A0A8J8P688</accession>
<dbReference type="AlphaFoldDB" id="A0A8J8P688"/>
<protein>
    <submittedName>
        <fullName evidence="1">Uncharacterized protein</fullName>
    </submittedName>
</protein>
<reference evidence="1" key="1">
    <citation type="submission" date="2019-06" db="EMBL/GenBank/DDBJ databases">
        <authorList>
            <person name="Zheng W."/>
        </authorList>
    </citation>
    <scope>NUCLEOTIDE SEQUENCE</scope>
    <source>
        <strain evidence="1">QDHG01</strain>
    </source>
</reference>
<sequence length="138" mass="15626">MAIMGKIQPAIKAAQVPIVIKILSRLPKKVKNFEILIISGSFSFFSSCSSSGGVSTGTALTFEPASASSARYFKFFLSESYQSYFIVLMLLINDKSQQSFLPFNLFNIAFQKRNSVDNKRHQSQLRHQIFFPRVLNIY</sequence>
<dbReference type="EMBL" id="RRYP01000794">
    <property type="protein sequence ID" value="TNV86850.1"/>
    <property type="molecule type" value="Genomic_DNA"/>
</dbReference>
<dbReference type="Proteomes" id="UP000785679">
    <property type="component" value="Unassembled WGS sequence"/>
</dbReference>
<gene>
    <name evidence="1" type="ORF">FGO68_gene10493</name>
</gene>
<keyword evidence="2" id="KW-1185">Reference proteome</keyword>
<organism evidence="1 2">
    <name type="scientific">Halteria grandinella</name>
    <dbReference type="NCBI Taxonomy" id="5974"/>
    <lineage>
        <taxon>Eukaryota</taxon>
        <taxon>Sar</taxon>
        <taxon>Alveolata</taxon>
        <taxon>Ciliophora</taxon>
        <taxon>Intramacronucleata</taxon>
        <taxon>Spirotrichea</taxon>
        <taxon>Stichotrichia</taxon>
        <taxon>Sporadotrichida</taxon>
        <taxon>Halteriidae</taxon>
        <taxon>Halteria</taxon>
    </lineage>
</organism>
<evidence type="ECO:0000313" key="1">
    <source>
        <dbReference type="EMBL" id="TNV86850.1"/>
    </source>
</evidence>
<comment type="caution">
    <text evidence="1">The sequence shown here is derived from an EMBL/GenBank/DDBJ whole genome shotgun (WGS) entry which is preliminary data.</text>
</comment>
<proteinExistence type="predicted"/>